<dbReference type="AlphaFoldDB" id="A0A9P0FH43"/>
<proteinExistence type="inferred from homology"/>
<evidence type="ECO:0000256" key="5">
    <source>
        <dbReference type="RuleBase" id="RU003796"/>
    </source>
</evidence>
<keyword evidence="3 5" id="KW-0238">DNA-binding</keyword>
<dbReference type="FunFam" id="1.10.10.10:FF:000008">
    <property type="entry name" value="E2F transcription factor 1"/>
    <property type="match status" value="1"/>
</dbReference>
<dbReference type="Proteomes" id="UP001154078">
    <property type="component" value="Chromosome 4"/>
</dbReference>
<dbReference type="GO" id="GO:0000981">
    <property type="term" value="F:DNA-binding transcription factor activity, RNA polymerase II-specific"/>
    <property type="evidence" value="ECO:0007669"/>
    <property type="project" value="TreeGrafter"/>
</dbReference>
<comment type="subcellular location">
    <subcellularLocation>
        <location evidence="5">Nucleus</location>
    </subcellularLocation>
</comment>
<dbReference type="SUPFAM" id="SSF144074">
    <property type="entry name" value="E2F-DP heterodimerization region"/>
    <property type="match status" value="1"/>
</dbReference>
<dbReference type="SUPFAM" id="SSF46785">
    <property type="entry name" value="Winged helix' DNA-binding domain"/>
    <property type="match status" value="1"/>
</dbReference>
<dbReference type="InterPro" id="IPR037241">
    <property type="entry name" value="E2F-DP_heterodim"/>
</dbReference>
<dbReference type="GO" id="GO:0000978">
    <property type="term" value="F:RNA polymerase II cis-regulatory region sequence-specific DNA binding"/>
    <property type="evidence" value="ECO:0007669"/>
    <property type="project" value="InterPro"/>
</dbReference>
<dbReference type="Pfam" id="PF02319">
    <property type="entry name" value="WHD_E2F_TDP"/>
    <property type="match status" value="1"/>
</dbReference>
<evidence type="ECO:0000256" key="4">
    <source>
        <dbReference type="ARBA" id="ARBA00023163"/>
    </source>
</evidence>
<evidence type="ECO:0000313" key="7">
    <source>
        <dbReference type="EMBL" id="CAH0554590.1"/>
    </source>
</evidence>
<dbReference type="Gene3D" id="6.10.250.540">
    <property type="match status" value="1"/>
</dbReference>
<dbReference type="InterPro" id="IPR036388">
    <property type="entry name" value="WH-like_DNA-bd_sf"/>
</dbReference>
<dbReference type="InterPro" id="IPR036390">
    <property type="entry name" value="WH_DNA-bd_sf"/>
</dbReference>
<organism evidence="7 8">
    <name type="scientific">Brassicogethes aeneus</name>
    <name type="common">Rape pollen beetle</name>
    <name type="synonym">Meligethes aeneus</name>
    <dbReference type="NCBI Taxonomy" id="1431903"/>
    <lineage>
        <taxon>Eukaryota</taxon>
        <taxon>Metazoa</taxon>
        <taxon>Ecdysozoa</taxon>
        <taxon>Arthropoda</taxon>
        <taxon>Hexapoda</taxon>
        <taxon>Insecta</taxon>
        <taxon>Pterygota</taxon>
        <taxon>Neoptera</taxon>
        <taxon>Endopterygota</taxon>
        <taxon>Coleoptera</taxon>
        <taxon>Polyphaga</taxon>
        <taxon>Cucujiformia</taxon>
        <taxon>Nitidulidae</taxon>
        <taxon>Meligethinae</taxon>
        <taxon>Brassicogethes</taxon>
    </lineage>
</organism>
<keyword evidence="8" id="KW-1185">Reference proteome</keyword>
<protein>
    <recommendedName>
        <fullName evidence="6">E2F/DP family winged-helix DNA-binding domain-containing protein</fullName>
    </recommendedName>
</protein>
<dbReference type="GO" id="GO:0090575">
    <property type="term" value="C:RNA polymerase II transcription regulator complex"/>
    <property type="evidence" value="ECO:0007669"/>
    <property type="project" value="TreeGrafter"/>
</dbReference>
<dbReference type="Pfam" id="PF16421">
    <property type="entry name" value="E2F_CC-MB"/>
    <property type="match status" value="1"/>
</dbReference>
<dbReference type="InterPro" id="IPR032198">
    <property type="entry name" value="E2F_CC-MB"/>
</dbReference>
<dbReference type="InterPro" id="IPR003316">
    <property type="entry name" value="E2F_WHTH_DNA-bd_dom"/>
</dbReference>
<evidence type="ECO:0000313" key="8">
    <source>
        <dbReference type="Proteomes" id="UP001154078"/>
    </source>
</evidence>
<dbReference type="InterPro" id="IPR015633">
    <property type="entry name" value="E2F"/>
</dbReference>
<reference evidence="7" key="1">
    <citation type="submission" date="2021-12" db="EMBL/GenBank/DDBJ databases">
        <authorList>
            <person name="King R."/>
        </authorList>
    </citation>
    <scope>NUCLEOTIDE SEQUENCE</scope>
</reference>
<evidence type="ECO:0000256" key="1">
    <source>
        <dbReference type="ARBA" id="ARBA00010940"/>
    </source>
</evidence>
<accession>A0A9P0FH43</accession>
<gene>
    <name evidence="7" type="ORF">MELIAE_LOCUS6138</name>
</gene>
<evidence type="ECO:0000259" key="6">
    <source>
        <dbReference type="SMART" id="SM01372"/>
    </source>
</evidence>
<keyword evidence="4 5" id="KW-0804">Transcription</keyword>
<feature type="domain" description="E2F/DP family winged-helix DNA-binding" evidence="6">
    <location>
        <begin position="12"/>
        <end position="78"/>
    </location>
</feature>
<keyword evidence="2 5" id="KW-0805">Transcription regulation</keyword>
<dbReference type="EMBL" id="OV121135">
    <property type="protein sequence ID" value="CAH0554590.1"/>
    <property type="molecule type" value="Genomic_DNA"/>
</dbReference>
<keyword evidence="5" id="KW-0539">Nucleus</keyword>
<dbReference type="PANTHER" id="PTHR12081">
    <property type="entry name" value="TRANSCRIPTION FACTOR E2F"/>
    <property type="match status" value="1"/>
</dbReference>
<dbReference type="Gene3D" id="1.10.10.10">
    <property type="entry name" value="Winged helix-like DNA-binding domain superfamily/Winged helix DNA-binding domain"/>
    <property type="match status" value="1"/>
</dbReference>
<sequence>MTRRMAENQQSRFEKSLGLLTTKFVNLLQKSHGGVLDLKLAADLLAVRQKRRIYDITNVLEGIGLIEKKSKNSIQWKPYTYKDCIQGSNSQEFSLKVTELKQKLTKLDEYEQQLDLHKIWINQSIRNTTEDLQTKKFLYITKDDFSTTYDDNQTVLIVNTPINKTNVKFQNVQELYNLRIRSTDTPIIANLLNEKYCNDIDEDIQKNIIRKRTNNSYMPPEKRRCYSHDDDPDLITAEILFKTMSNNVPHIKEDDLCEEDPFLRLSPIPLSQDYSFGLLESEGISDLFDVTTNA</sequence>
<evidence type="ECO:0000256" key="3">
    <source>
        <dbReference type="ARBA" id="ARBA00023125"/>
    </source>
</evidence>
<comment type="similarity">
    <text evidence="1 5">Belongs to the E2F/DP family.</text>
</comment>
<name>A0A9P0FH43_BRAAE</name>
<dbReference type="SMART" id="SM01372">
    <property type="entry name" value="E2F_TDP"/>
    <property type="match status" value="1"/>
</dbReference>
<evidence type="ECO:0000256" key="2">
    <source>
        <dbReference type="ARBA" id="ARBA00023015"/>
    </source>
</evidence>
<dbReference type="PANTHER" id="PTHR12081:SF18">
    <property type="entry name" value="TRANSCRIPTION FACTOR E2F2-RELATED"/>
    <property type="match status" value="1"/>
</dbReference>
<dbReference type="GO" id="GO:0046983">
    <property type="term" value="F:protein dimerization activity"/>
    <property type="evidence" value="ECO:0007669"/>
    <property type="project" value="InterPro"/>
</dbReference>
<dbReference type="OrthoDB" id="1743261at2759"/>